<dbReference type="OrthoDB" id="10250282at2759"/>
<evidence type="ECO:0000313" key="2">
    <source>
        <dbReference type="Proteomes" id="UP000007151"/>
    </source>
</evidence>
<name>A0A212ESE6_DANPL</name>
<dbReference type="AlphaFoldDB" id="A0A212ESE6"/>
<accession>A0A212ESE6</accession>
<keyword evidence="2" id="KW-1185">Reference proteome</keyword>
<dbReference type="Proteomes" id="UP000007151">
    <property type="component" value="Unassembled WGS sequence"/>
</dbReference>
<evidence type="ECO:0000313" key="1">
    <source>
        <dbReference type="EMBL" id="OWR44410.1"/>
    </source>
</evidence>
<gene>
    <name evidence="1" type="ORF">KGM_204093</name>
</gene>
<sequence length="113" mass="12706">MINLQTCAIGSRNNDVVKFDKISVTGNFTDSTLYPIASSGQVVHKINIHNRTTVDISDSYVETFGVLGRVSEGDAGAGCEHISYENVQEFFDYVWFRFKVLLFIVSIYVLEMI</sequence>
<dbReference type="EMBL" id="AGBW02012809">
    <property type="protein sequence ID" value="OWR44410.1"/>
    <property type="molecule type" value="Genomic_DNA"/>
</dbReference>
<comment type="caution">
    <text evidence="1">The sequence shown here is derived from an EMBL/GenBank/DDBJ whole genome shotgun (WGS) entry which is preliminary data.</text>
</comment>
<protein>
    <submittedName>
        <fullName evidence="1">Uncharacterized protein</fullName>
    </submittedName>
</protein>
<dbReference type="KEGG" id="dpl:KGM_204093"/>
<proteinExistence type="predicted"/>
<reference evidence="1 2" key="1">
    <citation type="journal article" date="2011" name="Cell">
        <title>The monarch butterfly genome yields insights into long-distance migration.</title>
        <authorList>
            <person name="Zhan S."/>
            <person name="Merlin C."/>
            <person name="Boore J.L."/>
            <person name="Reppert S.M."/>
        </authorList>
    </citation>
    <scope>NUCLEOTIDE SEQUENCE [LARGE SCALE GENOMIC DNA]</scope>
    <source>
        <strain evidence="1">F-2</strain>
    </source>
</reference>
<organism evidence="1 2">
    <name type="scientific">Danaus plexippus plexippus</name>
    <dbReference type="NCBI Taxonomy" id="278856"/>
    <lineage>
        <taxon>Eukaryota</taxon>
        <taxon>Metazoa</taxon>
        <taxon>Ecdysozoa</taxon>
        <taxon>Arthropoda</taxon>
        <taxon>Hexapoda</taxon>
        <taxon>Insecta</taxon>
        <taxon>Pterygota</taxon>
        <taxon>Neoptera</taxon>
        <taxon>Endopterygota</taxon>
        <taxon>Lepidoptera</taxon>
        <taxon>Glossata</taxon>
        <taxon>Ditrysia</taxon>
        <taxon>Papilionoidea</taxon>
        <taxon>Nymphalidae</taxon>
        <taxon>Danainae</taxon>
        <taxon>Danaini</taxon>
        <taxon>Danaina</taxon>
        <taxon>Danaus</taxon>
        <taxon>Danaus</taxon>
    </lineage>
</organism>